<feature type="compositionally biased region" description="Acidic residues" evidence="1">
    <location>
        <begin position="56"/>
        <end position="70"/>
    </location>
</feature>
<evidence type="ECO:0000256" key="1">
    <source>
        <dbReference type="SAM" id="MobiDB-lite"/>
    </source>
</evidence>
<feature type="region of interest" description="Disordered" evidence="1">
    <location>
        <begin position="112"/>
        <end position="138"/>
    </location>
</feature>
<dbReference type="AlphaFoldDB" id="A0A425C1F6"/>
<reference evidence="3" key="1">
    <citation type="submission" date="2018-07" db="EMBL/GenBank/DDBJ databases">
        <title>Annotation of Aphanomyces astaci genome assembly.</title>
        <authorList>
            <person name="Studholme D.J."/>
        </authorList>
    </citation>
    <scope>NUCLEOTIDE SEQUENCE [LARGE SCALE GENOMIC DNA]</scope>
    <source>
        <strain evidence="3">Pc</strain>
    </source>
</reference>
<gene>
    <name evidence="3" type="ORF">B5M09_010423</name>
</gene>
<feature type="region of interest" description="Disordered" evidence="1">
    <location>
        <begin position="56"/>
        <end position="85"/>
    </location>
</feature>
<dbReference type="Pfam" id="PF25597">
    <property type="entry name" value="SH3_retrovirus"/>
    <property type="match status" value="1"/>
</dbReference>
<evidence type="ECO:0000313" key="4">
    <source>
        <dbReference type="Proteomes" id="UP000284702"/>
    </source>
</evidence>
<feature type="compositionally biased region" description="Low complexity" evidence="1">
    <location>
        <begin position="118"/>
        <end position="130"/>
    </location>
</feature>
<feature type="domain" description="Retroviral polymerase SH3-like" evidence="2">
    <location>
        <begin position="2"/>
        <end position="56"/>
    </location>
</feature>
<evidence type="ECO:0000313" key="3">
    <source>
        <dbReference type="EMBL" id="RQM10832.1"/>
    </source>
</evidence>
<organism evidence="3 4">
    <name type="scientific">Aphanomyces astaci</name>
    <name type="common">Crayfish plague agent</name>
    <dbReference type="NCBI Taxonomy" id="112090"/>
    <lineage>
        <taxon>Eukaryota</taxon>
        <taxon>Sar</taxon>
        <taxon>Stramenopiles</taxon>
        <taxon>Oomycota</taxon>
        <taxon>Saprolegniomycetes</taxon>
        <taxon>Saprolegniales</taxon>
        <taxon>Verrucalvaceae</taxon>
        <taxon>Aphanomyces</taxon>
    </lineage>
</organism>
<protein>
    <recommendedName>
        <fullName evidence="2">Retroviral polymerase SH3-like domain-containing protein</fullName>
    </recommendedName>
</protein>
<name>A0A425C1F6_APHAT</name>
<evidence type="ECO:0000259" key="2">
    <source>
        <dbReference type="Pfam" id="PF25597"/>
    </source>
</evidence>
<sequence length="243" mass="26954">MVKVPERRNMPAPKAIICIMIGYKENIKAYKLYDVENNCTTHGVHVKIMETEFFSEPDLPDSLENDDSDGDTPPWPTTQPTTPQSIVQSALRHATNTINTVRSAIDSAVETLMPPATPTTARRANTANTPDPDRDYGAPLNPAADYPWMTPSPNRSFAESQATFKNNTRSHFKNLRSIQDRANDAIRMGNMYPPDNNNTPAETPTTGSPASQAPRISSRLHKRNPKYAVFSSLQPLDTPLKGY</sequence>
<feature type="region of interest" description="Disordered" evidence="1">
    <location>
        <begin position="191"/>
        <end position="224"/>
    </location>
</feature>
<accession>A0A425C1F6</accession>
<keyword evidence="4" id="KW-1185">Reference proteome</keyword>
<dbReference type="EMBL" id="MZMZ02006063">
    <property type="protein sequence ID" value="RQM10832.1"/>
    <property type="molecule type" value="Genomic_DNA"/>
</dbReference>
<dbReference type="InterPro" id="IPR057670">
    <property type="entry name" value="SH3_retrovirus"/>
</dbReference>
<comment type="caution">
    <text evidence="3">The sequence shown here is derived from an EMBL/GenBank/DDBJ whole genome shotgun (WGS) entry which is preliminary data.</text>
</comment>
<feature type="compositionally biased region" description="Polar residues" evidence="1">
    <location>
        <begin position="195"/>
        <end position="215"/>
    </location>
</feature>
<proteinExistence type="predicted"/>
<dbReference type="Proteomes" id="UP000284702">
    <property type="component" value="Unassembled WGS sequence"/>
</dbReference>